<dbReference type="RefSeq" id="WP_022608915.1">
    <property type="nucleotide sequence ID" value="NZ_ASSJ01000079.1"/>
</dbReference>
<dbReference type="UniPathway" id="UPA00248">
    <property type="reaction ID" value="UER00314"/>
</dbReference>
<gene>
    <name evidence="5" type="primary">speE</name>
    <name evidence="8" type="ORF">KR51_00033110</name>
</gene>
<dbReference type="GO" id="GO:0004766">
    <property type="term" value="F:spermidine synthase activity"/>
    <property type="evidence" value="ECO:0007669"/>
    <property type="project" value="UniProtKB-UniRule"/>
</dbReference>
<keyword evidence="2" id="KW-0963">Cytoplasm</keyword>
<dbReference type="PANTHER" id="PTHR43317">
    <property type="entry name" value="THERMOSPERMINE SYNTHASE ACAULIS5"/>
    <property type="match status" value="1"/>
</dbReference>
<dbReference type="HAMAP" id="MF_00198">
    <property type="entry name" value="Spermidine_synth"/>
    <property type="match status" value="1"/>
</dbReference>
<evidence type="ECO:0000256" key="4">
    <source>
        <dbReference type="ARBA" id="ARBA00023115"/>
    </source>
</evidence>
<dbReference type="Gene3D" id="2.30.140.10">
    <property type="entry name" value="Spermidine synthase, tetramerisation domain"/>
    <property type="match status" value="1"/>
</dbReference>
<dbReference type="PROSITE" id="PS01330">
    <property type="entry name" value="PABS_1"/>
    <property type="match status" value="1"/>
</dbReference>
<feature type="binding site" evidence="5">
    <location>
        <position position="113"/>
    </location>
    <ligand>
        <name>S-methyl-5'-thioadenosine</name>
        <dbReference type="ChEBI" id="CHEBI:17509"/>
    </ligand>
</feature>
<keyword evidence="9" id="KW-1185">Reference proteome</keyword>
<dbReference type="InterPro" id="IPR001045">
    <property type="entry name" value="Spermi_synthase"/>
</dbReference>
<evidence type="ECO:0000256" key="5">
    <source>
        <dbReference type="HAMAP-Rule" id="MF_00198"/>
    </source>
</evidence>
<dbReference type="OrthoDB" id="9793120at2"/>
<dbReference type="eggNOG" id="COG0421">
    <property type="taxonomic scope" value="Bacteria"/>
</dbReference>
<dbReference type="EMBL" id="ASSJ01000079">
    <property type="protein sequence ID" value="ERN40358.1"/>
    <property type="molecule type" value="Genomic_DNA"/>
</dbReference>
<dbReference type="InterPro" id="IPR030374">
    <property type="entry name" value="PABS"/>
</dbReference>
<proteinExistence type="inferred from homology"/>
<comment type="pathway">
    <text evidence="5">Amine and polyamine biosynthesis; spermidine biosynthesis; spermidine from putrescine: step 1/1.</text>
</comment>
<keyword evidence="4 5" id="KW-0620">Polyamine biosynthesis</keyword>
<dbReference type="PROSITE" id="PS51006">
    <property type="entry name" value="PABS_2"/>
    <property type="match status" value="1"/>
</dbReference>
<comment type="function">
    <text evidence="5">Catalyzes the irreversible transfer of a propylamine group from the amino donor S-adenosylmethioninamine (decarboxy-AdoMet) to putrescine (1,4-diaminobutane) to yield spermidine.</text>
</comment>
<dbReference type="GO" id="GO:0010487">
    <property type="term" value="F:thermospermine synthase activity"/>
    <property type="evidence" value="ECO:0007669"/>
    <property type="project" value="UniProtKB-ARBA"/>
</dbReference>
<feature type="active site" description="Proton acceptor" evidence="5 6">
    <location>
        <position position="163"/>
    </location>
</feature>
<dbReference type="Proteomes" id="UP000016960">
    <property type="component" value="Unassembled WGS sequence"/>
</dbReference>
<feature type="domain" description="PABS" evidence="7">
    <location>
        <begin position="9"/>
        <end position="245"/>
    </location>
</feature>
<evidence type="ECO:0000256" key="1">
    <source>
        <dbReference type="ARBA" id="ARBA00007867"/>
    </source>
</evidence>
<comment type="subunit">
    <text evidence="5">Homodimer or homotetramer.</text>
</comment>
<feature type="binding site" evidence="5">
    <location>
        <position position="93"/>
    </location>
    <ligand>
        <name>spermidine</name>
        <dbReference type="ChEBI" id="CHEBI:57834"/>
    </ligand>
</feature>
<feature type="binding site" evidence="5">
    <location>
        <begin position="145"/>
        <end position="146"/>
    </location>
    <ligand>
        <name>S-methyl-5'-thioadenosine</name>
        <dbReference type="ChEBI" id="CHEBI:17509"/>
    </ligand>
</feature>
<evidence type="ECO:0000259" key="7">
    <source>
        <dbReference type="PROSITE" id="PS51006"/>
    </source>
</evidence>
<reference evidence="8 9" key="1">
    <citation type="submission" date="2013-05" db="EMBL/GenBank/DDBJ databases">
        <title>Draft genome sequence of Rubidibacter lacunae KORDI 51-2.</title>
        <authorList>
            <person name="Choi D.H."/>
            <person name="Noh J.H."/>
            <person name="Kwon K.-K."/>
            <person name="Lee J.-H."/>
            <person name="Ryu J.-Y."/>
        </authorList>
    </citation>
    <scope>NUCLEOTIDE SEQUENCE [LARGE SCALE GENOMIC DNA]</scope>
    <source>
        <strain evidence="8 9">KORDI 51-2</strain>
    </source>
</reference>
<dbReference type="FunCoup" id="U5D6S0">
    <property type="interactions" value="349"/>
</dbReference>
<keyword evidence="3 5" id="KW-0808">Transferase</keyword>
<comment type="catalytic activity">
    <reaction evidence="5">
        <text>S-adenosyl 3-(methylsulfanyl)propylamine + putrescine = S-methyl-5'-thioadenosine + spermidine + H(+)</text>
        <dbReference type="Rhea" id="RHEA:12721"/>
        <dbReference type="ChEBI" id="CHEBI:15378"/>
        <dbReference type="ChEBI" id="CHEBI:17509"/>
        <dbReference type="ChEBI" id="CHEBI:57443"/>
        <dbReference type="ChEBI" id="CHEBI:57834"/>
        <dbReference type="ChEBI" id="CHEBI:326268"/>
        <dbReference type="EC" id="2.5.1.16"/>
    </reaction>
</comment>
<keyword evidence="5" id="KW-0745">Spermidine biosynthesis</keyword>
<dbReference type="Pfam" id="PF01564">
    <property type="entry name" value="Spermine_synth"/>
    <property type="match status" value="1"/>
</dbReference>
<dbReference type="InParanoid" id="U5D6S0"/>
<feature type="binding site" evidence="5">
    <location>
        <position position="38"/>
    </location>
    <ligand>
        <name>S-methyl-5'-thioadenosine</name>
        <dbReference type="ChEBI" id="CHEBI:17509"/>
    </ligand>
</feature>
<comment type="caution">
    <text evidence="8">The sequence shown here is derived from an EMBL/GenBank/DDBJ whole genome shotgun (WGS) entry which is preliminary data.</text>
</comment>
<dbReference type="FunFam" id="3.40.50.150:FF:000088">
    <property type="entry name" value="Polyamine aminopropyltransferase"/>
    <property type="match status" value="1"/>
</dbReference>
<evidence type="ECO:0000256" key="2">
    <source>
        <dbReference type="ARBA" id="ARBA00022490"/>
    </source>
</evidence>
<comment type="caution">
    <text evidence="5">Lacks conserved residue(s) required for the propagation of feature annotation.</text>
</comment>
<evidence type="ECO:0000313" key="9">
    <source>
        <dbReference type="Proteomes" id="UP000016960"/>
    </source>
</evidence>
<evidence type="ECO:0000313" key="8">
    <source>
        <dbReference type="EMBL" id="ERN40358.1"/>
    </source>
</evidence>
<dbReference type="InterPro" id="IPR037163">
    <property type="entry name" value="Spermidine_synt_N_sf"/>
</dbReference>
<dbReference type="PATRIC" id="fig|582515.4.peg.3716"/>
<dbReference type="SUPFAM" id="SSF53335">
    <property type="entry name" value="S-adenosyl-L-methionine-dependent methyltransferases"/>
    <property type="match status" value="1"/>
</dbReference>
<organism evidence="8 9">
    <name type="scientific">Rubidibacter lacunae KORDI 51-2</name>
    <dbReference type="NCBI Taxonomy" id="582515"/>
    <lineage>
        <taxon>Bacteria</taxon>
        <taxon>Bacillati</taxon>
        <taxon>Cyanobacteriota</taxon>
        <taxon>Cyanophyceae</taxon>
        <taxon>Oscillatoriophycideae</taxon>
        <taxon>Chroococcales</taxon>
        <taxon>Aphanothecaceae</taxon>
        <taxon>Rubidibacter</taxon>
    </lineage>
</organism>
<dbReference type="InterPro" id="IPR029063">
    <property type="entry name" value="SAM-dependent_MTases_sf"/>
</dbReference>
<dbReference type="InterPro" id="IPR030373">
    <property type="entry name" value="PABS_CS"/>
</dbReference>
<dbReference type="GO" id="GO:0008295">
    <property type="term" value="P:spermidine biosynthetic process"/>
    <property type="evidence" value="ECO:0007669"/>
    <property type="project" value="UniProtKB-UniRule"/>
</dbReference>
<sequence length="322" mass="35094">MAGSTVNADVWISEYITPWDIYLHGATRVLAHKQTAFQEMYVVETGAYGKGLLLDGKWQSCTGDEFLYHEALVHPAILACGAPKRVLILGGGEGATAREVLRWHEVERVLMVDIDGDVVAACREHLPEMHAGAFDDPRTEVAIADALEVLDTTIERWDVIISDLSDPVEDGPSFQLFTREYFQKIHEVLAPGGSFVLQAGPVAPAGLTLHARIVNTVAAVFPHVCSYSSFTPTYGAPWGFALASERLLDTRPDPAAIDRILAARTAGGLRFFDGTTLLGLLQTPAHIRRAIATETEVYTLQAPPKFFGKGIATESHRQISTD</sequence>
<feature type="binding site" evidence="5">
    <location>
        <position position="69"/>
    </location>
    <ligand>
        <name>spermidine</name>
        <dbReference type="ChEBI" id="CHEBI:57834"/>
    </ligand>
</feature>
<dbReference type="NCBIfam" id="NF037959">
    <property type="entry name" value="MFS_SpdSyn"/>
    <property type="match status" value="1"/>
</dbReference>
<evidence type="ECO:0000256" key="6">
    <source>
        <dbReference type="PROSITE-ProRule" id="PRU00354"/>
    </source>
</evidence>
<dbReference type="PANTHER" id="PTHR43317:SF1">
    <property type="entry name" value="THERMOSPERMINE SYNTHASE ACAULIS5"/>
    <property type="match status" value="1"/>
</dbReference>
<comment type="similarity">
    <text evidence="1 5">Belongs to the spermidine/spermine synthase family.</text>
</comment>
<dbReference type="EC" id="2.5.1.16" evidence="5"/>
<dbReference type="CDD" id="cd02440">
    <property type="entry name" value="AdoMet_MTases"/>
    <property type="match status" value="1"/>
</dbReference>
<protein>
    <recommendedName>
        <fullName evidence="5">Polyamine aminopropyltransferase</fullName>
    </recommendedName>
    <alternativeName>
        <fullName evidence="5">Putrescine aminopropyltransferase</fullName>
        <shortName evidence="5">PAPT</shortName>
    </alternativeName>
    <alternativeName>
        <fullName evidence="5">Spermidine synthase</fullName>
        <shortName evidence="5">SPDS</shortName>
        <shortName evidence="5">SPDSY</shortName>
        <ecNumber evidence="5">2.5.1.16</ecNumber>
    </alternativeName>
</protein>
<feature type="binding site" evidence="5">
    <location>
        <position position="172"/>
    </location>
    <ligand>
        <name>S-methyl-5'-thioadenosine</name>
        <dbReference type="ChEBI" id="CHEBI:17509"/>
    </ligand>
</feature>
<dbReference type="AlphaFoldDB" id="U5D6S0"/>
<accession>U5D6S0</accession>
<name>U5D6S0_9CHRO</name>
<dbReference type="STRING" id="582515.KR51_00033110"/>
<dbReference type="Gene3D" id="3.40.50.150">
    <property type="entry name" value="Vaccinia Virus protein VP39"/>
    <property type="match status" value="1"/>
</dbReference>
<evidence type="ECO:0000256" key="3">
    <source>
        <dbReference type="ARBA" id="ARBA00022679"/>
    </source>
</evidence>